<protein>
    <submittedName>
        <fullName evidence="1">Uncharacterized protein</fullName>
    </submittedName>
</protein>
<dbReference type="RefSeq" id="WP_107749645.1">
    <property type="nucleotide sequence ID" value="NZ_QBKF01000001.1"/>
</dbReference>
<dbReference type="OrthoDB" id="7860281at2"/>
<name>A0A2T7UWT1_9RHOB</name>
<dbReference type="EMBL" id="QDDR01000001">
    <property type="protein sequence ID" value="PVE49142.1"/>
    <property type="molecule type" value="Genomic_DNA"/>
</dbReference>
<keyword evidence="2" id="KW-1185">Reference proteome</keyword>
<reference evidence="1 2" key="1">
    <citation type="journal article" date="2011" name="Syst. Appl. Microbiol.">
        <title>Defluviimonas denitrificans gen. nov., sp. nov., and Pararhodobacter aggregans gen. nov., sp. nov., non-phototrophic Rhodobacteraceae from the biofilter of a marine aquaculture.</title>
        <authorList>
            <person name="Foesel B.U."/>
            <person name="Drake H.L."/>
            <person name="Schramm A."/>
        </authorList>
    </citation>
    <scope>NUCLEOTIDE SEQUENCE [LARGE SCALE GENOMIC DNA]</scope>
    <source>
        <strain evidence="1 2">D1-19</strain>
    </source>
</reference>
<dbReference type="Proteomes" id="UP000244810">
    <property type="component" value="Unassembled WGS sequence"/>
</dbReference>
<proteinExistence type="predicted"/>
<gene>
    <name evidence="1" type="ORF">DDE23_01680</name>
</gene>
<sequence>MTRGVLRFFFDYGAGGCLWAGDDETRSSLGLGPLDAGTFALDGRLLSPVRLPLPVAARCLRDHLDSLHAGYLNPLSPTDPSLWSQGLCERFNADVDRLLMLLRQELGRDYTIRDEQPRYAEDPGLADYLTRHPGLAPVEAVTAPSVGRG</sequence>
<evidence type="ECO:0000313" key="2">
    <source>
        <dbReference type="Proteomes" id="UP000244810"/>
    </source>
</evidence>
<organism evidence="1 2">
    <name type="scientific">Pararhodobacter aggregans</name>
    <dbReference type="NCBI Taxonomy" id="404875"/>
    <lineage>
        <taxon>Bacteria</taxon>
        <taxon>Pseudomonadati</taxon>
        <taxon>Pseudomonadota</taxon>
        <taxon>Alphaproteobacteria</taxon>
        <taxon>Rhodobacterales</taxon>
        <taxon>Paracoccaceae</taxon>
        <taxon>Pararhodobacter</taxon>
    </lineage>
</organism>
<dbReference type="AlphaFoldDB" id="A0A2T7UWT1"/>
<accession>A0A2T7UWT1</accession>
<comment type="caution">
    <text evidence="1">The sequence shown here is derived from an EMBL/GenBank/DDBJ whole genome shotgun (WGS) entry which is preliminary data.</text>
</comment>
<evidence type="ECO:0000313" key="1">
    <source>
        <dbReference type="EMBL" id="PVE49142.1"/>
    </source>
</evidence>